<dbReference type="Proteomes" id="UP000708148">
    <property type="component" value="Unassembled WGS sequence"/>
</dbReference>
<keyword evidence="2" id="KW-1133">Transmembrane helix</keyword>
<dbReference type="InterPro" id="IPR000778">
    <property type="entry name" value="Cyt_b245_heavy_chain"/>
</dbReference>
<gene>
    <name evidence="4" type="ORF">OSTQU699_LOCUS8020</name>
</gene>
<evidence type="ECO:0000313" key="4">
    <source>
        <dbReference type="EMBL" id="CAD7702659.1"/>
    </source>
</evidence>
<dbReference type="Gene3D" id="2.40.30.10">
    <property type="entry name" value="Translation factors"/>
    <property type="match status" value="1"/>
</dbReference>
<evidence type="ECO:0000256" key="2">
    <source>
        <dbReference type="SAM" id="Phobius"/>
    </source>
</evidence>
<name>A0A8S1J8S9_9CHLO</name>
<feature type="non-terminal residue" evidence="4">
    <location>
        <position position="1"/>
    </location>
</feature>
<keyword evidence="5" id="KW-1185">Reference proteome</keyword>
<reference evidence="4" key="1">
    <citation type="submission" date="2020-12" db="EMBL/GenBank/DDBJ databases">
        <authorList>
            <person name="Iha C."/>
        </authorList>
    </citation>
    <scope>NUCLEOTIDE SEQUENCE</scope>
</reference>
<dbReference type="AlphaFoldDB" id="A0A8S1J8S9"/>
<dbReference type="PANTHER" id="PTHR11972">
    <property type="entry name" value="NADPH OXIDASE"/>
    <property type="match status" value="1"/>
</dbReference>
<dbReference type="InterPro" id="IPR013112">
    <property type="entry name" value="FAD-bd_8"/>
</dbReference>
<sequence>PGLPDERNEWGKSDYWVWGGVPISIYIIERFLRLYRQTLRKTKVLYAEALPGGVLTTYVSRPKRFNYKPGMYVFINCQKISRFEWHPYSITSAPGDAYIRLHVASLGDWSTAVHDLYSSQEVQNMIRESPLARTVSPTIMQLSEAVGDVSEPAMPHGASAGTLRGDATASFEVGDSTAPESTVGDSRIHDYAVVDSAVGGCTVGDSTLGYSTRDMGYSTMGDSTRGRIPNDLQILVDGPYGAPVQNQEQYRVLCLVGAGIGITPFASMLRHVMHQFNDHRCSHCGK</sequence>
<dbReference type="GO" id="GO:0016491">
    <property type="term" value="F:oxidoreductase activity"/>
    <property type="evidence" value="ECO:0007669"/>
    <property type="project" value="UniProtKB-KW"/>
</dbReference>
<dbReference type="PROSITE" id="PS51384">
    <property type="entry name" value="FAD_FR"/>
    <property type="match status" value="1"/>
</dbReference>
<dbReference type="GO" id="GO:0005886">
    <property type="term" value="C:plasma membrane"/>
    <property type="evidence" value="ECO:0007669"/>
    <property type="project" value="TreeGrafter"/>
</dbReference>
<dbReference type="PRINTS" id="PR00466">
    <property type="entry name" value="GP91PHOX"/>
</dbReference>
<dbReference type="OrthoDB" id="1040979at2759"/>
<comment type="caution">
    <text evidence="4">The sequence shown here is derived from an EMBL/GenBank/DDBJ whole genome shotgun (WGS) entry which is preliminary data.</text>
</comment>
<dbReference type="SUPFAM" id="SSF52343">
    <property type="entry name" value="Ferredoxin reductase-like, C-terminal NADP-linked domain"/>
    <property type="match status" value="1"/>
</dbReference>
<keyword evidence="2" id="KW-0472">Membrane</keyword>
<protein>
    <recommendedName>
        <fullName evidence="3">FAD-binding FR-type domain-containing protein</fullName>
    </recommendedName>
</protein>
<feature type="non-terminal residue" evidence="4">
    <location>
        <position position="286"/>
    </location>
</feature>
<dbReference type="EMBL" id="CAJHUC010001906">
    <property type="protein sequence ID" value="CAD7702659.1"/>
    <property type="molecule type" value="Genomic_DNA"/>
</dbReference>
<evidence type="ECO:0000256" key="1">
    <source>
        <dbReference type="ARBA" id="ARBA00023002"/>
    </source>
</evidence>
<evidence type="ECO:0000259" key="3">
    <source>
        <dbReference type="PROSITE" id="PS51384"/>
    </source>
</evidence>
<dbReference type="SUPFAM" id="SSF63380">
    <property type="entry name" value="Riboflavin synthase domain-like"/>
    <property type="match status" value="1"/>
</dbReference>
<organism evidence="4 5">
    <name type="scientific">Ostreobium quekettii</name>
    <dbReference type="NCBI Taxonomy" id="121088"/>
    <lineage>
        <taxon>Eukaryota</taxon>
        <taxon>Viridiplantae</taxon>
        <taxon>Chlorophyta</taxon>
        <taxon>core chlorophytes</taxon>
        <taxon>Ulvophyceae</taxon>
        <taxon>TCBD clade</taxon>
        <taxon>Bryopsidales</taxon>
        <taxon>Ostreobineae</taxon>
        <taxon>Ostreobiaceae</taxon>
        <taxon>Ostreobium</taxon>
    </lineage>
</organism>
<dbReference type="InterPro" id="IPR050369">
    <property type="entry name" value="RBOH/FRE"/>
</dbReference>
<dbReference type="PANTHER" id="PTHR11972:SF153">
    <property type="entry name" value="SUPEROXIDE-GENERATING NADPH OXIDASE HEAVY CHAIN SUBUNIT A"/>
    <property type="match status" value="1"/>
</dbReference>
<keyword evidence="2" id="KW-0812">Transmembrane</keyword>
<keyword evidence="1" id="KW-0560">Oxidoreductase</keyword>
<dbReference type="InterPro" id="IPR017927">
    <property type="entry name" value="FAD-bd_FR_type"/>
</dbReference>
<dbReference type="InterPro" id="IPR017938">
    <property type="entry name" value="Riboflavin_synthase-like_b-brl"/>
</dbReference>
<dbReference type="InterPro" id="IPR039261">
    <property type="entry name" value="FNR_nucleotide-bd"/>
</dbReference>
<proteinExistence type="predicted"/>
<accession>A0A8S1J8S9</accession>
<feature type="domain" description="FAD-binding FR-type" evidence="3">
    <location>
        <begin position="37"/>
        <end position="137"/>
    </location>
</feature>
<evidence type="ECO:0000313" key="5">
    <source>
        <dbReference type="Proteomes" id="UP000708148"/>
    </source>
</evidence>
<dbReference type="Gene3D" id="3.40.50.80">
    <property type="entry name" value="Nucleotide-binding domain of ferredoxin-NADP reductase (FNR) module"/>
    <property type="match status" value="1"/>
</dbReference>
<dbReference type="Pfam" id="PF08022">
    <property type="entry name" value="FAD_binding_8"/>
    <property type="match status" value="1"/>
</dbReference>
<feature type="transmembrane region" description="Helical" evidence="2">
    <location>
        <begin position="15"/>
        <end position="32"/>
    </location>
</feature>